<dbReference type="AlphaFoldDB" id="A0A8D8NY15"/>
<protein>
    <submittedName>
        <fullName evidence="1">(northern house mosquito) hypothetical protein</fullName>
    </submittedName>
</protein>
<dbReference type="EMBL" id="HBUE01201132">
    <property type="protein sequence ID" value="CAG6529868.1"/>
    <property type="molecule type" value="Transcribed_RNA"/>
</dbReference>
<organism evidence="1">
    <name type="scientific">Culex pipiens</name>
    <name type="common">House mosquito</name>
    <dbReference type="NCBI Taxonomy" id="7175"/>
    <lineage>
        <taxon>Eukaryota</taxon>
        <taxon>Metazoa</taxon>
        <taxon>Ecdysozoa</taxon>
        <taxon>Arthropoda</taxon>
        <taxon>Hexapoda</taxon>
        <taxon>Insecta</taxon>
        <taxon>Pterygota</taxon>
        <taxon>Neoptera</taxon>
        <taxon>Endopterygota</taxon>
        <taxon>Diptera</taxon>
        <taxon>Nematocera</taxon>
        <taxon>Culicoidea</taxon>
        <taxon>Culicidae</taxon>
        <taxon>Culicinae</taxon>
        <taxon>Culicini</taxon>
        <taxon>Culex</taxon>
        <taxon>Culex</taxon>
    </lineage>
</organism>
<dbReference type="EMBL" id="HBUE01307293">
    <property type="protein sequence ID" value="CAG6581664.1"/>
    <property type="molecule type" value="Transcribed_RNA"/>
</dbReference>
<proteinExistence type="predicted"/>
<evidence type="ECO:0000313" key="1">
    <source>
        <dbReference type="EMBL" id="CAG6581664.1"/>
    </source>
</evidence>
<name>A0A8D8NY15_CULPI</name>
<reference evidence="1" key="1">
    <citation type="submission" date="2021-05" db="EMBL/GenBank/DDBJ databases">
        <authorList>
            <person name="Alioto T."/>
            <person name="Alioto T."/>
            <person name="Gomez Garrido J."/>
        </authorList>
    </citation>
    <scope>NUCLEOTIDE SEQUENCE</scope>
</reference>
<sequence length="140" mass="15152">MQRTFTSMYSLARLSSQQEYTIDELNWGSSASTVLSRRYFCSRLEPSRRHRQTCGFLTIPSLRSPLKMCRLRKPNLSGKLLSGVTTLRCSGTGFGEATAEVVGSALIIVATDVWPPSCSAFLGVCLTFLAAGGFTASGSL</sequence>
<accession>A0A8D8NY15</accession>